<dbReference type="Proteomes" id="UP000887580">
    <property type="component" value="Unplaced"/>
</dbReference>
<evidence type="ECO:0000313" key="1">
    <source>
        <dbReference type="Proteomes" id="UP000887580"/>
    </source>
</evidence>
<accession>A0AC35G159</accession>
<organism evidence="1 2">
    <name type="scientific">Panagrolaimus sp. PS1159</name>
    <dbReference type="NCBI Taxonomy" id="55785"/>
    <lineage>
        <taxon>Eukaryota</taxon>
        <taxon>Metazoa</taxon>
        <taxon>Ecdysozoa</taxon>
        <taxon>Nematoda</taxon>
        <taxon>Chromadorea</taxon>
        <taxon>Rhabditida</taxon>
        <taxon>Tylenchina</taxon>
        <taxon>Panagrolaimomorpha</taxon>
        <taxon>Panagrolaimoidea</taxon>
        <taxon>Panagrolaimidae</taxon>
        <taxon>Panagrolaimus</taxon>
    </lineage>
</organism>
<proteinExistence type="predicted"/>
<sequence>METRFILFLVAVILCIDVTQSAKGPRADIFNIQDIGQFRDIAKSPNGVVGNALPFNSRFKWKSRDAYGNYQIPYVIAGPFNRNEYQMIINAMVRIQANTCIRFIRRTKERDFINIESVDGEGCFAYVGNHGGRSSMNLESSSKASCMFHDIVIHELLHSVGLWHEHMRHDRDSYIKVHYENINRAMTPQFIKIPPSQGETYGTKYDYSSVMHYDKSAFAKKKGLLTMETLDKNAQGLIGKAKDASYSDYKKVCAMYGCKTCYGGPIRTEAKESEKKSKETE</sequence>
<protein>
    <submittedName>
        <fullName evidence="2">Metalloendopeptidase</fullName>
    </submittedName>
</protein>
<evidence type="ECO:0000313" key="2">
    <source>
        <dbReference type="WBParaSite" id="PS1159_v2.g22801.t1"/>
    </source>
</evidence>
<reference evidence="2" key="1">
    <citation type="submission" date="2022-11" db="UniProtKB">
        <authorList>
            <consortium name="WormBaseParasite"/>
        </authorList>
    </citation>
    <scope>IDENTIFICATION</scope>
</reference>
<dbReference type="WBParaSite" id="PS1159_v2.g22801.t1">
    <property type="protein sequence ID" value="PS1159_v2.g22801.t1"/>
    <property type="gene ID" value="PS1159_v2.g22801"/>
</dbReference>
<name>A0AC35G159_9BILA</name>